<gene>
    <name evidence="2" type="ORF">FHW23_001993</name>
    <name evidence="3" type="ORF">HP507_05380</name>
</gene>
<comment type="caution">
    <text evidence="2">The sequence shown here is derived from an EMBL/GenBank/DDBJ whole genome shotgun (WGS) entry which is preliminary data.</text>
</comment>
<dbReference type="AlphaFoldDB" id="A0AAW3T7Y1"/>
<evidence type="ECO:0000313" key="3">
    <source>
        <dbReference type="EMBL" id="NUU13267.1"/>
    </source>
</evidence>
<evidence type="ECO:0000313" key="4">
    <source>
        <dbReference type="Proteomes" id="UP000573001"/>
    </source>
</evidence>
<dbReference type="EMBL" id="JACGXP010000003">
    <property type="protein sequence ID" value="MBA8990728.1"/>
    <property type="molecule type" value="Genomic_DNA"/>
</dbReference>
<sequence length="64" mass="7215">MPNDEQDPVHDEQESVQDDERATDDFDERTAAVERLPLTDRADAFSALHDELRTRLESGGSRSA</sequence>
<reference evidence="2 5" key="2">
    <citation type="submission" date="2020-07" db="EMBL/GenBank/DDBJ databases">
        <title>Above-ground endophytic microbial communities from plants in different locations in the United States.</title>
        <authorList>
            <person name="Frank C."/>
        </authorList>
    </citation>
    <scope>NUCLEOTIDE SEQUENCE [LARGE SCALE GENOMIC DNA]</scope>
    <source>
        <strain evidence="2 5">WPL5_2</strain>
    </source>
</reference>
<feature type="compositionally biased region" description="Basic and acidic residues" evidence="1">
    <location>
        <begin position="7"/>
        <end position="35"/>
    </location>
</feature>
<dbReference type="Proteomes" id="UP000573001">
    <property type="component" value="Unassembled WGS sequence"/>
</dbReference>
<protein>
    <submittedName>
        <fullName evidence="2">Uncharacterized protein</fullName>
    </submittedName>
</protein>
<evidence type="ECO:0000256" key="1">
    <source>
        <dbReference type="SAM" id="MobiDB-lite"/>
    </source>
</evidence>
<dbReference type="Proteomes" id="UP000590225">
    <property type="component" value="Unassembled WGS sequence"/>
</dbReference>
<reference evidence="3 4" key="1">
    <citation type="submission" date="2020-05" db="EMBL/GenBank/DDBJ databases">
        <title>Genome Sequencing of Type Strains.</title>
        <authorList>
            <person name="Lemaire J.F."/>
            <person name="Inderbitzin P."/>
            <person name="Gregorio O.A."/>
            <person name="Collins S.B."/>
            <person name="Wespe N."/>
            <person name="Knight-Connoni V."/>
        </authorList>
    </citation>
    <scope>NUCLEOTIDE SEQUENCE [LARGE SCALE GENOMIC DNA]</scope>
    <source>
        <strain evidence="3 4">ATCC 19096</strain>
    </source>
</reference>
<proteinExistence type="predicted"/>
<evidence type="ECO:0000313" key="2">
    <source>
        <dbReference type="EMBL" id="MBA8990728.1"/>
    </source>
</evidence>
<accession>A0AAW3T7Y1</accession>
<dbReference type="RefSeq" id="WP_175350745.1">
    <property type="nucleotide sequence ID" value="NZ_BAAAWQ010000001.1"/>
</dbReference>
<keyword evidence="4" id="KW-1185">Reference proteome</keyword>
<name>A0AAW3T7Y1_9MICO</name>
<organism evidence="2 5">
    <name type="scientific">Curtobacterium pusillum</name>
    <dbReference type="NCBI Taxonomy" id="69373"/>
    <lineage>
        <taxon>Bacteria</taxon>
        <taxon>Bacillati</taxon>
        <taxon>Actinomycetota</taxon>
        <taxon>Actinomycetes</taxon>
        <taxon>Micrococcales</taxon>
        <taxon>Microbacteriaceae</taxon>
        <taxon>Curtobacterium</taxon>
    </lineage>
</organism>
<feature type="region of interest" description="Disordered" evidence="1">
    <location>
        <begin position="1"/>
        <end position="35"/>
    </location>
</feature>
<dbReference type="EMBL" id="JABMCE010000061">
    <property type="protein sequence ID" value="NUU13267.1"/>
    <property type="molecule type" value="Genomic_DNA"/>
</dbReference>
<evidence type="ECO:0000313" key="5">
    <source>
        <dbReference type="Proteomes" id="UP000590225"/>
    </source>
</evidence>